<reference evidence="1 2" key="1">
    <citation type="journal article" date="2020" name="Mol. Plant">
        <title>The Chromosome-Based Rubber Tree Genome Provides New Insights into Spurge Genome Evolution and Rubber Biosynthesis.</title>
        <authorList>
            <person name="Liu J."/>
            <person name="Shi C."/>
            <person name="Shi C.C."/>
            <person name="Li W."/>
            <person name="Zhang Q.J."/>
            <person name="Zhang Y."/>
            <person name="Li K."/>
            <person name="Lu H.F."/>
            <person name="Shi C."/>
            <person name="Zhu S.T."/>
            <person name="Xiao Z.Y."/>
            <person name="Nan H."/>
            <person name="Yue Y."/>
            <person name="Zhu X.G."/>
            <person name="Wu Y."/>
            <person name="Hong X.N."/>
            <person name="Fan G.Y."/>
            <person name="Tong Y."/>
            <person name="Zhang D."/>
            <person name="Mao C.L."/>
            <person name="Liu Y.L."/>
            <person name="Hao S.J."/>
            <person name="Liu W.Q."/>
            <person name="Lv M.Q."/>
            <person name="Zhang H.B."/>
            <person name="Liu Y."/>
            <person name="Hu-Tang G.R."/>
            <person name="Wang J.P."/>
            <person name="Wang J.H."/>
            <person name="Sun Y.H."/>
            <person name="Ni S.B."/>
            <person name="Chen W.B."/>
            <person name="Zhang X.C."/>
            <person name="Jiao Y.N."/>
            <person name="Eichler E.E."/>
            <person name="Li G.H."/>
            <person name="Liu X."/>
            <person name="Gao L.Z."/>
        </authorList>
    </citation>
    <scope>NUCLEOTIDE SEQUENCE [LARGE SCALE GENOMIC DNA]</scope>
    <source>
        <strain evidence="2">cv. GT1</strain>
        <tissue evidence="1">Leaf</tissue>
    </source>
</reference>
<sequence length="236" mass="27495">MPNLISLQRLYIRYCPRITKVSSALRHLTFLEILVFVACEELDFSDSEYHSDMPWQHLRRLLFVNLFKLASLPKGLQHVLTLRKLTIYNCPNLSLYRSGWEVSLNYNIYGLENVLNCQKDAKTKWVLIGPRLLTSQILASTIDGFNRMLLQTTIRRMRLLLGCTATATAYELQDGDTLSSFIHEILMKGIALINFIYEFYFSSHSFLPAPSPMDIFGVNNMTIDLQRVLWKYFRLR</sequence>
<organism evidence="1 2">
    <name type="scientific">Hevea brasiliensis</name>
    <name type="common">Para rubber tree</name>
    <name type="synonym">Siphonia brasiliensis</name>
    <dbReference type="NCBI Taxonomy" id="3981"/>
    <lineage>
        <taxon>Eukaryota</taxon>
        <taxon>Viridiplantae</taxon>
        <taxon>Streptophyta</taxon>
        <taxon>Embryophyta</taxon>
        <taxon>Tracheophyta</taxon>
        <taxon>Spermatophyta</taxon>
        <taxon>Magnoliopsida</taxon>
        <taxon>eudicotyledons</taxon>
        <taxon>Gunneridae</taxon>
        <taxon>Pentapetalae</taxon>
        <taxon>rosids</taxon>
        <taxon>fabids</taxon>
        <taxon>Malpighiales</taxon>
        <taxon>Euphorbiaceae</taxon>
        <taxon>Crotonoideae</taxon>
        <taxon>Micrandreae</taxon>
        <taxon>Hevea</taxon>
    </lineage>
</organism>
<dbReference type="SUPFAM" id="SSF52058">
    <property type="entry name" value="L domain-like"/>
    <property type="match status" value="1"/>
</dbReference>
<comment type="caution">
    <text evidence="1">The sequence shown here is derived from an EMBL/GenBank/DDBJ whole genome shotgun (WGS) entry which is preliminary data.</text>
</comment>
<evidence type="ECO:0000313" key="1">
    <source>
        <dbReference type="EMBL" id="KAF2319420.1"/>
    </source>
</evidence>
<dbReference type="AlphaFoldDB" id="A0A6A6N150"/>
<gene>
    <name evidence="1" type="ORF">GH714_015712</name>
</gene>
<name>A0A6A6N150_HEVBR</name>
<keyword evidence="2" id="KW-1185">Reference proteome</keyword>
<dbReference type="Gene3D" id="3.80.10.10">
    <property type="entry name" value="Ribonuclease Inhibitor"/>
    <property type="match status" value="1"/>
</dbReference>
<dbReference type="EMBL" id="JAAGAX010000003">
    <property type="protein sequence ID" value="KAF2319420.1"/>
    <property type="molecule type" value="Genomic_DNA"/>
</dbReference>
<accession>A0A6A6N150</accession>
<dbReference type="InterPro" id="IPR032675">
    <property type="entry name" value="LRR_dom_sf"/>
</dbReference>
<evidence type="ECO:0000313" key="2">
    <source>
        <dbReference type="Proteomes" id="UP000467840"/>
    </source>
</evidence>
<protein>
    <submittedName>
        <fullName evidence="1">Uncharacterized protein</fullName>
    </submittedName>
</protein>
<dbReference type="Proteomes" id="UP000467840">
    <property type="component" value="Chromosome 10"/>
</dbReference>
<proteinExistence type="predicted"/>